<comment type="caution">
    <text evidence="3">The sequence shown here is derived from an EMBL/GenBank/DDBJ whole genome shotgun (WGS) entry which is preliminary data.</text>
</comment>
<evidence type="ECO:0000313" key="4">
    <source>
        <dbReference type="Proteomes" id="UP000315471"/>
    </source>
</evidence>
<dbReference type="EC" id="2.4.1.250" evidence="3"/>
<protein>
    <submittedName>
        <fullName evidence="3">D-inositol 3-phosphate glycosyltransferase</fullName>
        <ecNumber evidence="3">2.4.1.250</ecNumber>
    </submittedName>
</protein>
<dbReference type="EMBL" id="SJPY01000007">
    <property type="protein sequence ID" value="TWU37845.1"/>
    <property type="molecule type" value="Genomic_DNA"/>
</dbReference>
<reference evidence="3 4" key="1">
    <citation type="submission" date="2019-02" db="EMBL/GenBank/DDBJ databases">
        <title>Deep-cultivation of Planctomycetes and their phenomic and genomic characterization uncovers novel biology.</title>
        <authorList>
            <person name="Wiegand S."/>
            <person name="Jogler M."/>
            <person name="Boedeker C."/>
            <person name="Pinto D."/>
            <person name="Vollmers J."/>
            <person name="Rivas-Marin E."/>
            <person name="Kohn T."/>
            <person name="Peeters S.H."/>
            <person name="Heuer A."/>
            <person name="Rast P."/>
            <person name="Oberbeckmann S."/>
            <person name="Bunk B."/>
            <person name="Jeske O."/>
            <person name="Meyerdierks A."/>
            <person name="Storesund J.E."/>
            <person name="Kallscheuer N."/>
            <person name="Luecker S."/>
            <person name="Lage O.M."/>
            <person name="Pohl T."/>
            <person name="Merkel B.J."/>
            <person name="Hornburger P."/>
            <person name="Mueller R.-W."/>
            <person name="Bruemmer F."/>
            <person name="Labrenz M."/>
            <person name="Spormann A.M."/>
            <person name="Op Den Camp H."/>
            <person name="Overmann J."/>
            <person name="Amann R."/>
            <person name="Jetten M.S.M."/>
            <person name="Mascher T."/>
            <person name="Medema M.H."/>
            <person name="Devos D.P."/>
            <person name="Kaster A.-K."/>
            <person name="Ovreas L."/>
            <person name="Rohde M."/>
            <person name="Galperin M.Y."/>
            <person name="Jogler C."/>
        </authorList>
    </citation>
    <scope>NUCLEOTIDE SEQUENCE [LARGE SCALE GENOMIC DNA]</scope>
    <source>
        <strain evidence="3 4">Q31b</strain>
    </source>
</reference>
<feature type="domain" description="Glycosyl transferase family 1" evidence="1">
    <location>
        <begin position="223"/>
        <end position="388"/>
    </location>
</feature>
<organism evidence="3 4">
    <name type="scientific">Novipirellula aureliae</name>
    <dbReference type="NCBI Taxonomy" id="2527966"/>
    <lineage>
        <taxon>Bacteria</taxon>
        <taxon>Pseudomonadati</taxon>
        <taxon>Planctomycetota</taxon>
        <taxon>Planctomycetia</taxon>
        <taxon>Pirellulales</taxon>
        <taxon>Pirellulaceae</taxon>
        <taxon>Novipirellula</taxon>
    </lineage>
</organism>
<keyword evidence="3" id="KW-0328">Glycosyltransferase</keyword>
<dbReference type="SUPFAM" id="SSF53756">
    <property type="entry name" value="UDP-Glycosyltransferase/glycogen phosphorylase"/>
    <property type="match status" value="1"/>
</dbReference>
<sequence length="415" mass="46106">MKMTHSWVERFRDQPPIEQTMIDSITSELATSDLNPNVGPNKPIVAKVLHVINGEHFAGAERVQSHLGRCLPEFGITADFVCIKPGKFPQVLKENGGDWGRCHLAKMQNRFDLRSAFRVRDLVRAYRYDLLHAHTPRSAMIASVASRLSGIPWVYHVHSPAARDSSNRWSNRINDNIEKLSLYGCSHLITVSESLCCEAIAQGADERKVTVVHNGVPTIRPERTRVPEPGGRWVLGMVALMRPRKGLEIVLEALARLAREGLDVVLRIVGPFETDAYQSEIEELIHRLGLENRIERVGFTSDVPAELVKMDAMVLPSLYGEGLPMVVLEAMAAAVPVIATRVEGTPEAVNDGVEGLLAEPRDPIRLADKIRTLVSGEIDWRTMSEAAFRRQKGCFSDRAMAKATSDVYRKLLGLG</sequence>
<proteinExistence type="predicted"/>
<gene>
    <name evidence="3" type="primary">mshA_6</name>
    <name evidence="3" type="ORF">Q31b_46340</name>
</gene>
<keyword evidence="3" id="KW-0808">Transferase</keyword>
<dbReference type="GO" id="GO:0102710">
    <property type="term" value="F:D-inositol-3-phosphate glycosyltransferase activity"/>
    <property type="evidence" value="ECO:0007669"/>
    <property type="project" value="UniProtKB-EC"/>
</dbReference>
<evidence type="ECO:0000259" key="2">
    <source>
        <dbReference type="Pfam" id="PF13579"/>
    </source>
</evidence>
<dbReference type="CDD" id="cd03808">
    <property type="entry name" value="GT4_CapM-like"/>
    <property type="match status" value="1"/>
</dbReference>
<evidence type="ECO:0000259" key="1">
    <source>
        <dbReference type="Pfam" id="PF00534"/>
    </source>
</evidence>
<evidence type="ECO:0000313" key="3">
    <source>
        <dbReference type="EMBL" id="TWU37845.1"/>
    </source>
</evidence>
<feature type="domain" description="Glycosyltransferase subfamily 4-like N-terminal" evidence="2">
    <location>
        <begin position="59"/>
        <end position="215"/>
    </location>
</feature>
<dbReference type="PANTHER" id="PTHR12526:SF636">
    <property type="entry name" value="BLL3647 PROTEIN"/>
    <property type="match status" value="1"/>
</dbReference>
<dbReference type="InterPro" id="IPR001296">
    <property type="entry name" value="Glyco_trans_1"/>
</dbReference>
<dbReference type="PANTHER" id="PTHR12526">
    <property type="entry name" value="GLYCOSYLTRANSFERASE"/>
    <property type="match status" value="1"/>
</dbReference>
<dbReference type="OrthoDB" id="9775208at2"/>
<keyword evidence="4" id="KW-1185">Reference proteome</keyword>
<dbReference type="Pfam" id="PF13579">
    <property type="entry name" value="Glyco_trans_4_4"/>
    <property type="match status" value="1"/>
</dbReference>
<dbReference type="Gene3D" id="3.40.50.2000">
    <property type="entry name" value="Glycogen Phosphorylase B"/>
    <property type="match status" value="2"/>
</dbReference>
<dbReference type="InterPro" id="IPR028098">
    <property type="entry name" value="Glyco_trans_4-like_N"/>
</dbReference>
<name>A0A5C6DNR5_9BACT</name>
<dbReference type="Pfam" id="PF00534">
    <property type="entry name" value="Glycos_transf_1"/>
    <property type="match status" value="1"/>
</dbReference>
<dbReference type="AlphaFoldDB" id="A0A5C6DNR5"/>
<accession>A0A5C6DNR5</accession>
<dbReference type="Proteomes" id="UP000315471">
    <property type="component" value="Unassembled WGS sequence"/>
</dbReference>